<dbReference type="InterPro" id="IPR008979">
    <property type="entry name" value="Galactose-bd-like_sf"/>
</dbReference>
<organism evidence="7 8">
    <name type="scientific">Olea europaea subsp. europaea</name>
    <dbReference type="NCBI Taxonomy" id="158383"/>
    <lineage>
        <taxon>Eukaryota</taxon>
        <taxon>Viridiplantae</taxon>
        <taxon>Streptophyta</taxon>
        <taxon>Embryophyta</taxon>
        <taxon>Tracheophyta</taxon>
        <taxon>Spermatophyta</taxon>
        <taxon>Magnoliopsida</taxon>
        <taxon>eudicotyledons</taxon>
        <taxon>Gunneridae</taxon>
        <taxon>Pentapetalae</taxon>
        <taxon>asterids</taxon>
        <taxon>lamiids</taxon>
        <taxon>Lamiales</taxon>
        <taxon>Oleaceae</taxon>
        <taxon>Oleeae</taxon>
        <taxon>Olea</taxon>
    </lineage>
</organism>
<dbReference type="InterPro" id="IPR045120">
    <property type="entry name" value="Suco/Slp1-like"/>
</dbReference>
<dbReference type="Proteomes" id="UP000594638">
    <property type="component" value="Unassembled WGS sequence"/>
</dbReference>
<dbReference type="AlphaFoldDB" id="A0A8S0SDE9"/>
<dbReference type="GO" id="GO:0034975">
    <property type="term" value="P:protein folding in endoplasmic reticulum"/>
    <property type="evidence" value="ECO:0007669"/>
    <property type="project" value="TreeGrafter"/>
</dbReference>
<dbReference type="PANTHER" id="PTHR12953:SF0">
    <property type="entry name" value="SUN DOMAIN-CONTAINING OSSIFICATION FACTOR"/>
    <property type="match status" value="1"/>
</dbReference>
<dbReference type="SUPFAM" id="SSF49785">
    <property type="entry name" value="Galactose-binding domain-like"/>
    <property type="match status" value="1"/>
</dbReference>
<dbReference type="GO" id="GO:0016020">
    <property type="term" value="C:membrane"/>
    <property type="evidence" value="ECO:0007669"/>
    <property type="project" value="InterPro"/>
</dbReference>
<dbReference type="Gramene" id="OE9A111633T1">
    <property type="protein sequence ID" value="OE9A111633C1"/>
    <property type="gene ID" value="OE9A111633"/>
</dbReference>
<evidence type="ECO:0000256" key="4">
    <source>
        <dbReference type="ARBA" id="ARBA00023136"/>
    </source>
</evidence>
<dbReference type="Gene3D" id="2.60.120.260">
    <property type="entry name" value="Galactose-binding domain-like"/>
    <property type="match status" value="1"/>
</dbReference>
<dbReference type="Pfam" id="PF07738">
    <property type="entry name" value="Sad1_UNC"/>
    <property type="match status" value="1"/>
</dbReference>
<proteinExistence type="predicted"/>
<evidence type="ECO:0000256" key="1">
    <source>
        <dbReference type="ARBA" id="ARBA00004308"/>
    </source>
</evidence>
<comment type="caution">
    <text evidence="7">The sequence shown here is derived from an EMBL/GenBank/DDBJ whole genome shotgun (WGS) entry which is preliminary data.</text>
</comment>
<dbReference type="InterPro" id="IPR012919">
    <property type="entry name" value="SUN_dom"/>
</dbReference>
<keyword evidence="3 5" id="KW-1133">Transmembrane helix</keyword>
<keyword evidence="2 5" id="KW-0812">Transmembrane</keyword>
<comment type="subcellular location">
    <subcellularLocation>
        <location evidence="1">Endomembrane system</location>
    </subcellularLocation>
</comment>
<sequence length="323" mass="36311">MQRSRRALLQRRALDKANSGRTTLYKVSLSLVVLLWGLVFLMNIWFDHGNGNKDESGEFPYEGESKIKSTIFKSEPAIAVQIETKRLDSLENPKDASKTDRLSCAMPPGLDEFKNNALYSTSRQSNVESGSIIHRVEPGWADNYASASEGAKVFAYNKEAKGASNILSQDKNKYLRNPCSAEEKFVVIKLSEETLVNTIEIANFERYSSNPKDFELLGSPVYLTDSWVKLGDFTAVNVKLAQKFVLTEPKWMRYLKLNLLSHYGSEFYCTLSVLEVHGMDAIGAVSKEPVYEQKLTSNQHITTESDLCQDAVDETVGIMESLY</sequence>
<dbReference type="PANTHER" id="PTHR12953">
    <property type="entry name" value="MEMBRANE PROTEIN CH1 RELATED"/>
    <property type="match status" value="1"/>
</dbReference>
<gene>
    <name evidence="7" type="ORF">OLEA9_A111633</name>
</gene>
<accession>A0A8S0SDE9</accession>
<protein>
    <recommendedName>
        <fullName evidence="6">SUN domain-containing protein</fullName>
    </recommendedName>
</protein>
<dbReference type="PROSITE" id="PS51469">
    <property type="entry name" value="SUN"/>
    <property type="match status" value="1"/>
</dbReference>
<feature type="domain" description="SUN" evidence="6">
    <location>
        <begin position="128"/>
        <end position="281"/>
    </location>
</feature>
<keyword evidence="8" id="KW-1185">Reference proteome</keyword>
<evidence type="ECO:0000256" key="3">
    <source>
        <dbReference type="ARBA" id="ARBA00022989"/>
    </source>
</evidence>
<reference evidence="7 8" key="1">
    <citation type="submission" date="2019-12" db="EMBL/GenBank/DDBJ databases">
        <authorList>
            <person name="Alioto T."/>
            <person name="Alioto T."/>
            <person name="Gomez Garrido J."/>
        </authorList>
    </citation>
    <scope>NUCLEOTIDE SEQUENCE [LARGE SCALE GENOMIC DNA]</scope>
</reference>
<feature type="transmembrane region" description="Helical" evidence="5">
    <location>
        <begin position="24"/>
        <end position="46"/>
    </location>
</feature>
<dbReference type="GO" id="GO:0012505">
    <property type="term" value="C:endomembrane system"/>
    <property type="evidence" value="ECO:0007669"/>
    <property type="project" value="UniProtKB-SubCell"/>
</dbReference>
<name>A0A8S0SDE9_OLEEU</name>
<keyword evidence="4 5" id="KW-0472">Membrane</keyword>
<evidence type="ECO:0000313" key="8">
    <source>
        <dbReference type="Proteomes" id="UP000594638"/>
    </source>
</evidence>
<evidence type="ECO:0000256" key="2">
    <source>
        <dbReference type="ARBA" id="ARBA00022692"/>
    </source>
</evidence>
<evidence type="ECO:0000259" key="6">
    <source>
        <dbReference type="PROSITE" id="PS51469"/>
    </source>
</evidence>
<dbReference type="EMBL" id="CACTIH010004088">
    <property type="protein sequence ID" value="CAA2989346.1"/>
    <property type="molecule type" value="Genomic_DNA"/>
</dbReference>
<dbReference type="GO" id="GO:0005737">
    <property type="term" value="C:cytoplasm"/>
    <property type="evidence" value="ECO:0007669"/>
    <property type="project" value="TreeGrafter"/>
</dbReference>
<evidence type="ECO:0000313" key="7">
    <source>
        <dbReference type="EMBL" id="CAA2989346.1"/>
    </source>
</evidence>
<dbReference type="OrthoDB" id="266334at2759"/>
<evidence type="ECO:0000256" key="5">
    <source>
        <dbReference type="SAM" id="Phobius"/>
    </source>
</evidence>